<organism evidence="3 4">
    <name type="scientific">Camellia sinensis var. sinensis</name>
    <name type="common">China tea</name>
    <dbReference type="NCBI Taxonomy" id="542762"/>
    <lineage>
        <taxon>Eukaryota</taxon>
        <taxon>Viridiplantae</taxon>
        <taxon>Streptophyta</taxon>
        <taxon>Embryophyta</taxon>
        <taxon>Tracheophyta</taxon>
        <taxon>Spermatophyta</taxon>
        <taxon>Magnoliopsida</taxon>
        <taxon>eudicotyledons</taxon>
        <taxon>Gunneridae</taxon>
        <taxon>Pentapetalae</taxon>
        <taxon>asterids</taxon>
        <taxon>Ericales</taxon>
        <taxon>Theaceae</taxon>
        <taxon>Camellia</taxon>
    </lineage>
</organism>
<feature type="region of interest" description="Disordered" evidence="1">
    <location>
        <begin position="308"/>
        <end position="334"/>
    </location>
</feature>
<evidence type="ECO:0000259" key="2">
    <source>
        <dbReference type="PROSITE" id="PS51745"/>
    </source>
</evidence>
<proteinExistence type="predicted"/>
<evidence type="ECO:0000313" key="4">
    <source>
        <dbReference type="Proteomes" id="UP000306102"/>
    </source>
</evidence>
<gene>
    <name evidence="3" type="ORF">TEA_021282</name>
</gene>
<dbReference type="SUPFAM" id="SSF54277">
    <property type="entry name" value="CAD &amp; PB1 domains"/>
    <property type="match status" value="1"/>
</dbReference>
<dbReference type="PANTHER" id="PTHR32002:SF49">
    <property type="entry name" value="BILE ACID:SODIUM SYMPORTER_ARSENICAL RESISTANCE PROTEIN ACR3-RELATED"/>
    <property type="match status" value="1"/>
</dbReference>
<dbReference type="InterPro" id="IPR053793">
    <property type="entry name" value="PB1-like"/>
</dbReference>
<protein>
    <recommendedName>
        <fullName evidence="2">PB1 domain-containing protein</fullName>
    </recommendedName>
</protein>
<feature type="compositionally biased region" description="Basic residues" evidence="1">
    <location>
        <begin position="323"/>
        <end position="332"/>
    </location>
</feature>
<comment type="caution">
    <text evidence="3">The sequence shown here is derived from an EMBL/GenBank/DDBJ whole genome shotgun (WGS) entry which is preliminary data.</text>
</comment>
<keyword evidence="4" id="KW-1185">Reference proteome</keyword>
<reference evidence="3 4" key="1">
    <citation type="journal article" date="2018" name="Proc. Natl. Acad. Sci. U.S.A.">
        <title>Draft genome sequence of Camellia sinensis var. sinensis provides insights into the evolution of the tea genome and tea quality.</title>
        <authorList>
            <person name="Wei C."/>
            <person name="Yang H."/>
            <person name="Wang S."/>
            <person name="Zhao J."/>
            <person name="Liu C."/>
            <person name="Gao L."/>
            <person name="Xia E."/>
            <person name="Lu Y."/>
            <person name="Tai Y."/>
            <person name="She G."/>
            <person name="Sun J."/>
            <person name="Cao H."/>
            <person name="Tong W."/>
            <person name="Gao Q."/>
            <person name="Li Y."/>
            <person name="Deng W."/>
            <person name="Jiang X."/>
            <person name="Wang W."/>
            <person name="Chen Q."/>
            <person name="Zhang S."/>
            <person name="Li H."/>
            <person name="Wu J."/>
            <person name="Wang P."/>
            <person name="Li P."/>
            <person name="Shi C."/>
            <person name="Zheng F."/>
            <person name="Jian J."/>
            <person name="Huang B."/>
            <person name="Shan D."/>
            <person name="Shi M."/>
            <person name="Fang C."/>
            <person name="Yue Y."/>
            <person name="Li F."/>
            <person name="Li D."/>
            <person name="Wei S."/>
            <person name="Han B."/>
            <person name="Jiang C."/>
            <person name="Yin Y."/>
            <person name="Xia T."/>
            <person name="Zhang Z."/>
            <person name="Bennetzen J.L."/>
            <person name="Zhao S."/>
            <person name="Wan X."/>
        </authorList>
    </citation>
    <scope>NUCLEOTIDE SEQUENCE [LARGE SCALE GENOMIC DNA]</scope>
    <source>
        <strain evidence="4">cv. Shuchazao</strain>
        <tissue evidence="3">Leaf</tissue>
    </source>
</reference>
<dbReference type="AlphaFoldDB" id="A0A4S4D3K2"/>
<dbReference type="InterPro" id="IPR055081">
    <property type="entry name" value="NLP1-9_GAF"/>
</dbReference>
<evidence type="ECO:0000313" key="3">
    <source>
        <dbReference type="EMBL" id="THF96872.1"/>
    </source>
</evidence>
<dbReference type="Gene3D" id="3.10.20.90">
    <property type="entry name" value="Phosphatidylinositol 3-kinase Catalytic Subunit, Chain A, domain 1"/>
    <property type="match status" value="1"/>
</dbReference>
<accession>A0A4S4D3K2</accession>
<dbReference type="STRING" id="542762.A0A4S4D3K2"/>
<dbReference type="Pfam" id="PF00564">
    <property type="entry name" value="PB1"/>
    <property type="match status" value="1"/>
</dbReference>
<dbReference type="PROSITE" id="PS51745">
    <property type="entry name" value="PB1"/>
    <property type="match status" value="1"/>
</dbReference>
<dbReference type="Proteomes" id="UP000306102">
    <property type="component" value="Unassembled WGS sequence"/>
</dbReference>
<feature type="domain" description="PB1" evidence="2">
    <location>
        <begin position="404"/>
        <end position="470"/>
    </location>
</feature>
<dbReference type="EMBL" id="SDRB02012724">
    <property type="protein sequence ID" value="THF96872.1"/>
    <property type="molecule type" value="Genomic_DNA"/>
</dbReference>
<evidence type="ECO:0000256" key="1">
    <source>
        <dbReference type="SAM" id="MobiDB-lite"/>
    </source>
</evidence>
<dbReference type="InterPro" id="IPR045012">
    <property type="entry name" value="NLP"/>
</dbReference>
<name>A0A4S4D3K2_CAMSN</name>
<dbReference type="InterPro" id="IPR000270">
    <property type="entry name" value="PB1_dom"/>
</dbReference>
<dbReference type="GO" id="GO:0003700">
    <property type="term" value="F:DNA-binding transcription factor activity"/>
    <property type="evidence" value="ECO:0007669"/>
    <property type="project" value="InterPro"/>
</dbReference>
<dbReference type="Pfam" id="PF22922">
    <property type="entry name" value="GAF_NLP"/>
    <property type="match status" value="1"/>
</dbReference>
<sequence length="470" mass="53327">MISKHYKFYVDGETTEQQLRLPGRVFKHQLVESSPNVEYYSNKEYPQRKHAFRCQIRAALALPVFEPTDHTCVGVLELLYTTRDAFLIFLEEGARSEMFKSMGTPVHGSKWANYMTNMQGLQISSQEWGLWFEPPERTILFDGGKCKTEYPVTHYAREFGLSGCGCFSVCLWSSNPGDDIYVLEFFLPVNNKVGGNVMTLLMKEILGTMKKKIQCFKLASGEELGEELIVEVIDFQYGEKKIQTLKLSSGEELGEEFSEVTDFHNGEKLNSVQISQTRPEPLQNGADLMELESSDQQSMDAVNNESNVISAERSNSTCSQGKGTRKKLKRKQNTTGVSKSTLKRVCRGYGIEKWPPSKRTKFSWSQPVDEKQIQKLDYDLSSNQAWDIVTLTKPHNAATKDAEIVTIKAKYGNDVVIKFRLSLSSGLVELQQQVAQRLKLDPRTYHIKYKDEEDDLIVIACDADLASPMH</sequence>
<feature type="compositionally biased region" description="Polar residues" evidence="1">
    <location>
        <begin position="308"/>
        <end position="322"/>
    </location>
</feature>
<dbReference type="PANTHER" id="PTHR32002">
    <property type="entry name" value="PROTEIN NLP8"/>
    <property type="match status" value="1"/>
</dbReference>